<comment type="caution">
    <text evidence="2">The sequence shown here is derived from an EMBL/GenBank/DDBJ whole genome shotgun (WGS) entry which is preliminary data.</text>
</comment>
<keyword evidence="1" id="KW-1133">Transmembrane helix</keyword>
<name>A0A2A2F5Z5_9GAMM</name>
<proteinExistence type="predicted"/>
<protein>
    <recommendedName>
        <fullName evidence="4">J domain-containing protein</fullName>
    </recommendedName>
</protein>
<dbReference type="OrthoDB" id="5524449at2"/>
<sequence length="243" mass="26913">MSKWSTLGIEQTHDPEAIEAAFEHQLRFVDPDSTPERYQTLVQAYEAAMREAGAAPQARDFGVDVGNDGAASGNGVESVQMPEPASQEAEIQAGRVMTELETVFSNPGWRDDLRRWRAQLESERAHKPGVTEVLRFSLFDFLSRQARPGEPPVTEEVLAYLDERLGWHQHRAQLEQAFPQERVRLLLGGGPHSAESPLDMEGPFPEAGEMEGSGNPMPNGFGVALIGWIIVMIVLTMLFSGMR</sequence>
<feature type="transmembrane region" description="Helical" evidence="1">
    <location>
        <begin position="220"/>
        <end position="239"/>
    </location>
</feature>
<accession>A0A2A2F5Z5</accession>
<gene>
    <name evidence="2" type="ORF">CK501_10835</name>
</gene>
<keyword evidence="1" id="KW-0472">Membrane</keyword>
<dbReference type="RefSeq" id="WP_095617754.1">
    <property type="nucleotide sequence ID" value="NZ_NSKD01000004.1"/>
</dbReference>
<reference evidence="2 3" key="1">
    <citation type="submission" date="2017-08" db="EMBL/GenBank/DDBJ databases">
        <title>Halovibrio sewagensis sp. nov., isolated from wastewater of high salinity.</title>
        <authorList>
            <person name="Dong X."/>
            <person name="Zhang G."/>
        </authorList>
    </citation>
    <scope>NUCLEOTIDE SEQUENCE [LARGE SCALE GENOMIC DNA]</scope>
    <source>
        <strain evidence="2 3">YL5-2</strain>
    </source>
</reference>
<organism evidence="2 3">
    <name type="scientific">Halovibrio salipaludis</name>
    <dbReference type="NCBI Taxonomy" id="2032626"/>
    <lineage>
        <taxon>Bacteria</taxon>
        <taxon>Pseudomonadati</taxon>
        <taxon>Pseudomonadota</taxon>
        <taxon>Gammaproteobacteria</taxon>
        <taxon>Oceanospirillales</taxon>
        <taxon>Halomonadaceae</taxon>
        <taxon>Halovibrio</taxon>
    </lineage>
</organism>
<dbReference type="EMBL" id="NSKD01000004">
    <property type="protein sequence ID" value="PAU80134.1"/>
    <property type="molecule type" value="Genomic_DNA"/>
</dbReference>
<dbReference type="Proteomes" id="UP000218896">
    <property type="component" value="Unassembled WGS sequence"/>
</dbReference>
<dbReference type="AlphaFoldDB" id="A0A2A2F5Z5"/>
<evidence type="ECO:0008006" key="4">
    <source>
        <dbReference type="Google" id="ProtNLM"/>
    </source>
</evidence>
<evidence type="ECO:0000313" key="3">
    <source>
        <dbReference type="Proteomes" id="UP000218896"/>
    </source>
</evidence>
<evidence type="ECO:0000313" key="2">
    <source>
        <dbReference type="EMBL" id="PAU80134.1"/>
    </source>
</evidence>
<keyword evidence="1" id="KW-0812">Transmembrane</keyword>
<keyword evidence="3" id="KW-1185">Reference proteome</keyword>
<evidence type="ECO:0000256" key="1">
    <source>
        <dbReference type="SAM" id="Phobius"/>
    </source>
</evidence>